<evidence type="ECO:0000313" key="3">
    <source>
        <dbReference type="EMBL" id="TYP90832.1"/>
    </source>
</evidence>
<dbReference type="AlphaFoldDB" id="A0A5S5D7W4"/>
<sequence>MRRLAITLCVLAAWIVVNASVAQACVGLDCDDPVVTTGQGALTAAYLEQGPGGSGVASNSPPPNHPYTYRLSHPCVVDDRENGGCRASDFRECPAPPDRVVEDLVPEQRRLALPGPDVDGDGNPDGGTVTTDGFPTDGAPVGTPVGPWIVGARGCIDITALNPPPSPAEVFRYFQTLPLPELVTQHQPPGDGLTGLPVIFYTDSPTTQTFTVDIRGFQVVIQATAEQFTWHTGDPTGQIVTTDPGQPYPDQTIEHDYRTGTYTAHLTVTWGATFTVNGSTAADVPGTTTTDGPPVTFDVRQARTVLTNPYD</sequence>
<name>A0A5S5D7W4_9ACTN</name>
<feature type="chain" id="PRO_5024381809" description="PKD domain-containing protein" evidence="2">
    <location>
        <begin position="25"/>
        <end position="311"/>
    </location>
</feature>
<evidence type="ECO:0000256" key="2">
    <source>
        <dbReference type="SAM" id="SignalP"/>
    </source>
</evidence>
<evidence type="ECO:0008006" key="5">
    <source>
        <dbReference type="Google" id="ProtNLM"/>
    </source>
</evidence>
<accession>A0A5S5D7W4</accession>
<organism evidence="3 4">
    <name type="scientific">Blastococcus xanthinilyticus</name>
    <dbReference type="NCBI Taxonomy" id="1564164"/>
    <lineage>
        <taxon>Bacteria</taxon>
        <taxon>Bacillati</taxon>
        <taxon>Actinomycetota</taxon>
        <taxon>Actinomycetes</taxon>
        <taxon>Geodermatophilales</taxon>
        <taxon>Geodermatophilaceae</taxon>
        <taxon>Blastococcus</taxon>
    </lineage>
</organism>
<reference evidence="3 4" key="1">
    <citation type="submission" date="2019-07" db="EMBL/GenBank/DDBJ databases">
        <title>Genomic Encyclopedia of Archaeal and Bacterial Type Strains, Phase II (KMG-II): from individual species to whole genera.</title>
        <authorList>
            <person name="Goeker M."/>
        </authorList>
    </citation>
    <scope>NUCLEOTIDE SEQUENCE [LARGE SCALE GENOMIC DNA]</scope>
    <source>
        <strain evidence="3 4">DSM 46842</strain>
    </source>
</reference>
<feature type="region of interest" description="Disordered" evidence="1">
    <location>
        <begin position="113"/>
        <end position="140"/>
    </location>
</feature>
<keyword evidence="4" id="KW-1185">Reference proteome</keyword>
<dbReference type="PROSITE" id="PS51257">
    <property type="entry name" value="PROKAR_LIPOPROTEIN"/>
    <property type="match status" value="1"/>
</dbReference>
<comment type="caution">
    <text evidence="3">The sequence shown here is derived from an EMBL/GenBank/DDBJ whole genome shotgun (WGS) entry which is preliminary data.</text>
</comment>
<dbReference type="EMBL" id="VNHW01000001">
    <property type="protein sequence ID" value="TYP90832.1"/>
    <property type="molecule type" value="Genomic_DNA"/>
</dbReference>
<dbReference type="RefSeq" id="WP_166531558.1">
    <property type="nucleotide sequence ID" value="NZ_VNHW01000001.1"/>
</dbReference>
<evidence type="ECO:0000256" key="1">
    <source>
        <dbReference type="SAM" id="MobiDB-lite"/>
    </source>
</evidence>
<dbReference type="Proteomes" id="UP000322499">
    <property type="component" value="Unassembled WGS sequence"/>
</dbReference>
<evidence type="ECO:0000313" key="4">
    <source>
        <dbReference type="Proteomes" id="UP000322499"/>
    </source>
</evidence>
<proteinExistence type="predicted"/>
<protein>
    <recommendedName>
        <fullName evidence="5">PKD domain-containing protein</fullName>
    </recommendedName>
</protein>
<feature type="signal peptide" evidence="2">
    <location>
        <begin position="1"/>
        <end position="24"/>
    </location>
</feature>
<keyword evidence="2" id="KW-0732">Signal</keyword>
<gene>
    <name evidence="3" type="ORF">BD833_101551</name>
</gene>